<feature type="transmembrane region" description="Helical" evidence="1">
    <location>
        <begin position="667"/>
        <end position="687"/>
    </location>
</feature>
<evidence type="ECO:0000313" key="2">
    <source>
        <dbReference type="EMBL" id="KAH6890652.1"/>
    </source>
</evidence>
<dbReference type="Proteomes" id="UP000777438">
    <property type="component" value="Unassembled WGS sequence"/>
</dbReference>
<evidence type="ECO:0000313" key="3">
    <source>
        <dbReference type="Proteomes" id="UP000777438"/>
    </source>
</evidence>
<dbReference type="InterPro" id="IPR021840">
    <property type="entry name" value="DUF3433"/>
</dbReference>
<dbReference type="PANTHER" id="PTHR37544">
    <property type="entry name" value="SPRAY-RELATED"/>
    <property type="match status" value="1"/>
</dbReference>
<protein>
    <submittedName>
        <fullName evidence="2">Uncharacterized protein</fullName>
    </submittedName>
</protein>
<keyword evidence="1" id="KW-0472">Membrane</keyword>
<dbReference type="PANTHER" id="PTHR37544:SF1">
    <property type="entry name" value="PHOSPHORIBOSYLAMINOIMIDAZOLE-SUCCINOCARBOXAMIDE SYNTHASE"/>
    <property type="match status" value="1"/>
</dbReference>
<feature type="transmembrane region" description="Helical" evidence="1">
    <location>
        <begin position="628"/>
        <end position="647"/>
    </location>
</feature>
<evidence type="ECO:0000256" key="1">
    <source>
        <dbReference type="SAM" id="Phobius"/>
    </source>
</evidence>
<keyword evidence="1" id="KW-0812">Transmembrane</keyword>
<keyword evidence="1" id="KW-1133">Transmembrane helix</keyword>
<feature type="transmembrane region" description="Helical" evidence="1">
    <location>
        <begin position="511"/>
        <end position="534"/>
    </location>
</feature>
<feature type="transmembrane region" description="Helical" evidence="1">
    <location>
        <begin position="153"/>
        <end position="178"/>
    </location>
</feature>
<keyword evidence="3" id="KW-1185">Reference proteome</keyword>
<sequence length="1249" mass="137299">MPGLGIITDVSSAPSLKHTFLGPRQDHSARDKTQVIDSTAHRPVWLSKAALIAFTLLFTCCAVALIALHQAITTRNGIPLTVTSSEYSWTYGPTAVLVLILGLWRRVDYYFKATQPWRELLAGPAPLDTSLLLDYITPFQGTSMLRAFRQRHYPVAATILSFFLLKLIILVSTTLFVVGPTSHAATFLVEYKNVFNVTNVWHSPGYEHENFYYGGSDKSVLDYLAKLNNASTDEADWKPQQYLAMQRFATTAQTPNATSIQAPVDVFVPKITCEDATINLVDRTGYTDWYVAWESATCRFNSSTLTACQDYPCIRSQKYARAFPWSRGNCSSGVDGQLEIRYAMAFAHYHLKFPDYVSTTLILENSTAVICKIDYGVVSTNATHDLSTGRVTLSDGALSGETKPLSNLTSFDLSEMLATNIAQADDTLKDNSDDAIFTEFMRPLFQLIVAKLGNPADQNVLLQPGIFNQATTAVLEGLATTFAQESLLVNASSTSYAEGSIRETRLLTRPAALWAMMVAFFLLATICLLLVILVPSIPWLPIMSGSIAAHAALLRKSPSLLALLMDMGPYSGSKLRQNLQGMRFSMAKDPTNGVTLRVLGQHPAHIEPRSEGTSERKRPWMPLVARRPMIALTITLPILMIGLLEFLNQLSKSRNGLIYVGDTDSTVVSYVVRVTSTLAIFGIAAMFDNLDFTITAFAPWSSLRSGSAEANRSVLFNLLSVSPFFVLPQSIRRRQFGAAASNLSTLIASTLTIVVSGLWILTGPATVERSSTASLGSWDQAWLSNSKDNGEAAVKLNVVRHKGATTPPEIWNGIVLPTISLPSSNSSDRPANYTYDVRGLRPVLNCTVVPQQEVHTRPYLISQILSANVTVPAECVKKASGEFAFFNFTYEVVAGDVTWMGRTWDLTESTAGHVSRACPSLGFLFGSVQGNYSDEIDITGLVCSQGIEEVPVTVTYEGDAAWAQLSTTQRPRLASGKAWSWRHGTAGAETLGFQITENLRKNLVRFVQEGKDWANYDAFFDHLLFGPSAYNRTALAGVQNVDKLISAVTRDYTEYMTYVINLNSRGNSNSKKSNLVSAVANVSSFSLASTDTVTTEITGTRSQEITRLGIHATSKLILQVQLAIVTVLGLAGYLLVGMRDTLPRNPCNIASTMSFLAGSRLCDPKAGVLPRDAEFMNERQLDRALGRWRFSLGWWKARGDVIEEWEAMNTPIVENHSTDTVFTTGRDEYRFGVDIGRPSLRAYSDLRHD</sequence>
<gene>
    <name evidence="2" type="ORF">B0T10DRAFT_548158</name>
</gene>
<feature type="transmembrane region" description="Helical" evidence="1">
    <location>
        <begin position="739"/>
        <end position="761"/>
    </location>
</feature>
<accession>A0A9P9ATB6</accession>
<reference evidence="2 3" key="1">
    <citation type="journal article" date="2021" name="Nat. Commun.">
        <title>Genetic determinants of endophytism in the Arabidopsis root mycobiome.</title>
        <authorList>
            <person name="Mesny F."/>
            <person name="Miyauchi S."/>
            <person name="Thiergart T."/>
            <person name="Pickel B."/>
            <person name="Atanasova L."/>
            <person name="Karlsson M."/>
            <person name="Huettel B."/>
            <person name="Barry K.W."/>
            <person name="Haridas S."/>
            <person name="Chen C."/>
            <person name="Bauer D."/>
            <person name="Andreopoulos W."/>
            <person name="Pangilinan J."/>
            <person name="LaButti K."/>
            <person name="Riley R."/>
            <person name="Lipzen A."/>
            <person name="Clum A."/>
            <person name="Drula E."/>
            <person name="Henrissat B."/>
            <person name="Kohler A."/>
            <person name="Grigoriev I.V."/>
            <person name="Martin F.M."/>
            <person name="Hacquard S."/>
        </authorList>
    </citation>
    <scope>NUCLEOTIDE SEQUENCE [LARGE SCALE GENOMIC DNA]</scope>
    <source>
        <strain evidence="2 3">MPI-CAGE-CH-0241</strain>
    </source>
</reference>
<proteinExistence type="predicted"/>
<feature type="transmembrane region" description="Helical" evidence="1">
    <location>
        <begin position="1116"/>
        <end position="1136"/>
    </location>
</feature>
<organism evidence="2 3">
    <name type="scientific">Thelonectria olida</name>
    <dbReference type="NCBI Taxonomy" id="1576542"/>
    <lineage>
        <taxon>Eukaryota</taxon>
        <taxon>Fungi</taxon>
        <taxon>Dikarya</taxon>
        <taxon>Ascomycota</taxon>
        <taxon>Pezizomycotina</taxon>
        <taxon>Sordariomycetes</taxon>
        <taxon>Hypocreomycetidae</taxon>
        <taxon>Hypocreales</taxon>
        <taxon>Nectriaceae</taxon>
        <taxon>Thelonectria</taxon>
    </lineage>
</organism>
<feature type="transmembrane region" description="Helical" evidence="1">
    <location>
        <begin position="49"/>
        <end position="68"/>
    </location>
</feature>
<dbReference type="OrthoDB" id="5332281at2759"/>
<dbReference type="AlphaFoldDB" id="A0A9P9ATB6"/>
<name>A0A9P9ATB6_9HYPO</name>
<feature type="transmembrane region" description="Helical" evidence="1">
    <location>
        <begin position="88"/>
        <end position="104"/>
    </location>
</feature>
<dbReference type="Pfam" id="PF11915">
    <property type="entry name" value="DUF3433"/>
    <property type="match status" value="2"/>
</dbReference>
<comment type="caution">
    <text evidence="2">The sequence shown here is derived from an EMBL/GenBank/DDBJ whole genome shotgun (WGS) entry which is preliminary data.</text>
</comment>
<dbReference type="EMBL" id="JAGPYM010000009">
    <property type="protein sequence ID" value="KAH6890652.1"/>
    <property type="molecule type" value="Genomic_DNA"/>
</dbReference>